<dbReference type="PRINTS" id="PR00598">
    <property type="entry name" value="HTHMARR"/>
</dbReference>
<evidence type="ECO:0000256" key="3">
    <source>
        <dbReference type="ARBA" id="ARBA00023163"/>
    </source>
</evidence>
<evidence type="ECO:0000313" key="5">
    <source>
        <dbReference type="EMBL" id="MBP3950445.1"/>
    </source>
</evidence>
<dbReference type="AlphaFoldDB" id="A0A940WXY1"/>
<evidence type="ECO:0000256" key="2">
    <source>
        <dbReference type="ARBA" id="ARBA00023125"/>
    </source>
</evidence>
<dbReference type="InterPro" id="IPR036388">
    <property type="entry name" value="WH-like_DNA-bd_sf"/>
</dbReference>
<keyword evidence="6" id="KW-1185">Reference proteome</keyword>
<keyword evidence="1" id="KW-0805">Transcription regulation</keyword>
<reference evidence="5" key="1">
    <citation type="submission" date="2021-03" db="EMBL/GenBank/DDBJ databases">
        <title>Bacillus suaedae sp. nov., isolated from Suaeda aralocaspica.</title>
        <authorList>
            <person name="Lei R.F.R."/>
        </authorList>
    </citation>
    <scope>NUCLEOTIDE SEQUENCE</scope>
    <source>
        <strain evidence="5">YZJH907-2</strain>
    </source>
</reference>
<accession>A0A940WXY1</accession>
<keyword evidence="3" id="KW-0804">Transcription</keyword>
<dbReference type="PANTHER" id="PTHR42756">
    <property type="entry name" value="TRANSCRIPTIONAL REGULATOR, MARR"/>
    <property type="match status" value="1"/>
</dbReference>
<evidence type="ECO:0000256" key="1">
    <source>
        <dbReference type="ARBA" id="ARBA00023015"/>
    </source>
</evidence>
<evidence type="ECO:0000259" key="4">
    <source>
        <dbReference type="PROSITE" id="PS50995"/>
    </source>
</evidence>
<proteinExistence type="predicted"/>
<dbReference type="InterPro" id="IPR036390">
    <property type="entry name" value="WH_DNA-bd_sf"/>
</dbReference>
<dbReference type="RefSeq" id="WP_210596088.1">
    <property type="nucleotide sequence ID" value="NZ_JAGKSQ010000002.1"/>
</dbReference>
<dbReference type="PROSITE" id="PS50995">
    <property type="entry name" value="HTH_MARR_2"/>
    <property type="match status" value="1"/>
</dbReference>
<feature type="domain" description="HTH marR-type" evidence="4">
    <location>
        <begin position="1"/>
        <end position="141"/>
    </location>
</feature>
<dbReference type="Proteomes" id="UP000678228">
    <property type="component" value="Unassembled WGS sequence"/>
</dbReference>
<evidence type="ECO:0000313" key="6">
    <source>
        <dbReference type="Proteomes" id="UP000678228"/>
    </source>
</evidence>
<dbReference type="GO" id="GO:0003677">
    <property type="term" value="F:DNA binding"/>
    <property type="evidence" value="ECO:0007669"/>
    <property type="project" value="UniProtKB-KW"/>
</dbReference>
<dbReference type="SMART" id="SM00347">
    <property type="entry name" value="HTH_MARR"/>
    <property type="match status" value="1"/>
</dbReference>
<dbReference type="GO" id="GO:0003700">
    <property type="term" value="F:DNA-binding transcription factor activity"/>
    <property type="evidence" value="ECO:0007669"/>
    <property type="project" value="InterPro"/>
</dbReference>
<dbReference type="Gene3D" id="1.10.10.10">
    <property type="entry name" value="Winged helix-like DNA-binding domain superfamily/Winged helix DNA-binding domain"/>
    <property type="match status" value="1"/>
</dbReference>
<dbReference type="Pfam" id="PF12802">
    <property type="entry name" value="MarR_2"/>
    <property type="match status" value="1"/>
</dbReference>
<gene>
    <name evidence="5" type="ORF">J7W16_04815</name>
</gene>
<dbReference type="EMBL" id="JAGKSQ010000002">
    <property type="protein sequence ID" value="MBP3950445.1"/>
    <property type="molecule type" value="Genomic_DNA"/>
</dbReference>
<dbReference type="PANTHER" id="PTHR42756:SF1">
    <property type="entry name" value="TRANSCRIPTIONAL REPRESSOR OF EMRAB OPERON"/>
    <property type="match status" value="1"/>
</dbReference>
<protein>
    <submittedName>
        <fullName evidence="5">MarR family transcriptional regulator</fullName>
    </submittedName>
</protein>
<keyword evidence="2" id="KW-0238">DNA-binding</keyword>
<organism evidence="5 6">
    <name type="scientific">Halalkalibacter suaedae</name>
    <dbReference type="NCBI Taxonomy" id="2822140"/>
    <lineage>
        <taxon>Bacteria</taxon>
        <taxon>Bacillati</taxon>
        <taxon>Bacillota</taxon>
        <taxon>Bacilli</taxon>
        <taxon>Bacillales</taxon>
        <taxon>Bacillaceae</taxon>
        <taxon>Halalkalibacter</taxon>
    </lineage>
</organism>
<dbReference type="SUPFAM" id="SSF46785">
    <property type="entry name" value="Winged helix' DNA-binding domain"/>
    <property type="match status" value="1"/>
</dbReference>
<sequence>MREEQVRELIDRYIAVTFSVTRKADSLVKAEIGSDLTNDQQYTLRYINRVKECTSSELADIFDVKKSAITANINRLWKKGLIKRTRDEQDRRVVYLTLTDEGQRLFLQTEERVQALVGSIINQLDIKEIESFIETYEKLNQVLDNVNGGVKSEFYY</sequence>
<dbReference type="InterPro" id="IPR000835">
    <property type="entry name" value="HTH_MarR-typ"/>
</dbReference>
<name>A0A940WXY1_9BACI</name>
<comment type="caution">
    <text evidence="5">The sequence shown here is derived from an EMBL/GenBank/DDBJ whole genome shotgun (WGS) entry which is preliminary data.</text>
</comment>